<gene>
    <name evidence="2" type="ORF">O181_012297</name>
</gene>
<accession>A0A9Q3BW88</accession>
<dbReference type="Proteomes" id="UP000765509">
    <property type="component" value="Unassembled WGS sequence"/>
</dbReference>
<feature type="region of interest" description="Disordered" evidence="1">
    <location>
        <begin position="57"/>
        <end position="90"/>
    </location>
</feature>
<dbReference type="AlphaFoldDB" id="A0A9Q3BW88"/>
<protein>
    <submittedName>
        <fullName evidence="2">Uncharacterized protein</fullName>
    </submittedName>
</protein>
<evidence type="ECO:0000313" key="3">
    <source>
        <dbReference type="Proteomes" id="UP000765509"/>
    </source>
</evidence>
<proteinExistence type="predicted"/>
<sequence>MSEPLDIRQPMEGAEASRRGGIKSERSLSFYGLLGGYPGASQDKSGRLGEDLVKEKDTQENEVADSLADYPDAPKHPNLALFNHPSISKS</sequence>
<reference evidence="2" key="1">
    <citation type="submission" date="2021-03" db="EMBL/GenBank/DDBJ databases">
        <title>Draft genome sequence of rust myrtle Austropuccinia psidii MF-1, a brazilian biotype.</title>
        <authorList>
            <person name="Quecine M.C."/>
            <person name="Pachon D.M.R."/>
            <person name="Bonatelli M.L."/>
            <person name="Correr F.H."/>
            <person name="Franceschini L.M."/>
            <person name="Leite T.F."/>
            <person name="Margarido G.R.A."/>
            <person name="Almeida C.A."/>
            <person name="Ferrarezi J.A."/>
            <person name="Labate C.A."/>
        </authorList>
    </citation>
    <scope>NUCLEOTIDE SEQUENCE</scope>
    <source>
        <strain evidence="2">MF-1</strain>
    </source>
</reference>
<comment type="caution">
    <text evidence="2">The sequence shown here is derived from an EMBL/GenBank/DDBJ whole genome shotgun (WGS) entry which is preliminary data.</text>
</comment>
<name>A0A9Q3BW88_9BASI</name>
<keyword evidence="3" id="KW-1185">Reference proteome</keyword>
<evidence type="ECO:0000256" key="1">
    <source>
        <dbReference type="SAM" id="MobiDB-lite"/>
    </source>
</evidence>
<dbReference type="EMBL" id="AVOT02003134">
    <property type="protein sequence ID" value="MBW0472582.1"/>
    <property type="molecule type" value="Genomic_DNA"/>
</dbReference>
<feature type="region of interest" description="Disordered" evidence="1">
    <location>
        <begin position="1"/>
        <end position="22"/>
    </location>
</feature>
<evidence type="ECO:0000313" key="2">
    <source>
        <dbReference type="EMBL" id="MBW0472582.1"/>
    </source>
</evidence>
<organism evidence="2 3">
    <name type="scientific">Austropuccinia psidii MF-1</name>
    <dbReference type="NCBI Taxonomy" id="1389203"/>
    <lineage>
        <taxon>Eukaryota</taxon>
        <taxon>Fungi</taxon>
        <taxon>Dikarya</taxon>
        <taxon>Basidiomycota</taxon>
        <taxon>Pucciniomycotina</taxon>
        <taxon>Pucciniomycetes</taxon>
        <taxon>Pucciniales</taxon>
        <taxon>Sphaerophragmiaceae</taxon>
        <taxon>Austropuccinia</taxon>
    </lineage>
</organism>